<dbReference type="InParanoid" id="G0NPI8"/>
<dbReference type="PROSITE" id="PS50181">
    <property type="entry name" value="FBOX"/>
    <property type="match status" value="1"/>
</dbReference>
<evidence type="ECO:0000259" key="1">
    <source>
        <dbReference type="PROSITE" id="PS50181"/>
    </source>
</evidence>
<keyword evidence="3" id="KW-1185">Reference proteome</keyword>
<protein>
    <recommendedName>
        <fullName evidence="1">F-box domain-containing protein</fullName>
    </recommendedName>
</protein>
<dbReference type="AlphaFoldDB" id="G0NPI8"/>
<organism evidence="3">
    <name type="scientific">Caenorhabditis brenneri</name>
    <name type="common">Nematode worm</name>
    <dbReference type="NCBI Taxonomy" id="135651"/>
    <lineage>
        <taxon>Eukaryota</taxon>
        <taxon>Metazoa</taxon>
        <taxon>Ecdysozoa</taxon>
        <taxon>Nematoda</taxon>
        <taxon>Chromadorea</taxon>
        <taxon>Rhabditida</taxon>
        <taxon>Rhabditina</taxon>
        <taxon>Rhabditomorpha</taxon>
        <taxon>Rhabditoidea</taxon>
        <taxon>Rhabditidae</taxon>
        <taxon>Peloderinae</taxon>
        <taxon>Caenorhabditis</taxon>
    </lineage>
</organism>
<evidence type="ECO:0000313" key="3">
    <source>
        <dbReference type="Proteomes" id="UP000008068"/>
    </source>
</evidence>
<sequence length="359" mass="41740">MGFPILRLPVVALKVVLDQFNNVELVKVSSLSKRANWFLKACGKKNVSFFKFSDTEIQYLCDFDKLELLLLESRRKGKLPYLGFKLCCYVSNDLSISIKCRKFTIPIYFKTFRDCDMWGFMGARKNLKIGKWLARVEILQNKIHILRKNKTDGFIQFLNYFNNNFNLSIDELKFSGSTNGIRQIVNHIKSNQMVVNNVQVYPSLSENDFELIVENVSATETFFSHLNLSQNFKYCKAIHAKEIKIRLGDWFTIQSLIASTESEVIDVRGSDYTKEELRLFLEEWKAGKLPKLKRVTLNTKVSARDVIVGFERWEGRECRECGWQINVVKIKGHGNSYGCVPMNLLDVPHFHMEFHDDQN</sequence>
<dbReference type="EMBL" id="GL379920">
    <property type="protein sequence ID" value="EGT35212.1"/>
    <property type="molecule type" value="Genomic_DNA"/>
</dbReference>
<accession>G0NPI8</accession>
<evidence type="ECO:0000313" key="2">
    <source>
        <dbReference type="EMBL" id="EGT35212.1"/>
    </source>
</evidence>
<dbReference type="Pfam" id="PF07735">
    <property type="entry name" value="FBA_2"/>
    <property type="match status" value="1"/>
</dbReference>
<dbReference type="PANTHER" id="PTHR21503">
    <property type="entry name" value="F-BOX-CONTAINING HYPOTHETICAL PROTEIN C.ELEGANS"/>
    <property type="match status" value="1"/>
</dbReference>
<proteinExistence type="predicted"/>
<gene>
    <name evidence="2" type="ORF">CAEBREN_01522</name>
</gene>
<feature type="domain" description="F-box" evidence="1">
    <location>
        <begin position="2"/>
        <end position="52"/>
    </location>
</feature>
<dbReference type="InterPro" id="IPR001810">
    <property type="entry name" value="F-box_dom"/>
</dbReference>
<reference evidence="3" key="1">
    <citation type="submission" date="2011-07" db="EMBL/GenBank/DDBJ databases">
        <authorList>
            <consortium name="Caenorhabditis brenneri Sequencing and Analysis Consortium"/>
            <person name="Wilson R.K."/>
        </authorList>
    </citation>
    <scope>NUCLEOTIDE SEQUENCE [LARGE SCALE GENOMIC DNA]</scope>
    <source>
        <strain evidence="3">PB2801</strain>
    </source>
</reference>
<name>G0NPI8_CAEBE</name>
<dbReference type="InterPro" id="IPR012885">
    <property type="entry name" value="F-box_Sdz-33"/>
</dbReference>
<dbReference type="HOGENOM" id="CLU_048940_0_0_1"/>
<dbReference type="Proteomes" id="UP000008068">
    <property type="component" value="Unassembled WGS sequence"/>
</dbReference>